<evidence type="ECO:0000313" key="1">
    <source>
        <dbReference type="EMBL" id="KAL0079856.1"/>
    </source>
</evidence>
<comment type="caution">
    <text evidence="1">The sequence shown here is derived from an EMBL/GenBank/DDBJ whole genome shotgun (WGS) entry which is preliminary data.</text>
</comment>
<sequence length="274" mass="30940">MNPADYQDHMQNGFQILVRLMSACFWSCVDSRTVVLCMKDTGKNNVLDGLADDLGCPRDLCNPLNGRIPCFVVHNGQQYGCEVNALTKISTAFSKAYPLYFMVHVVLPLCISRKRLREDPVGTLSHSIRGSIRSTSFISALVGILMYSMCLTRTRIGHQLLRAPQKYLDHSWALVMSCTLSGLSVMLESKPRRAEMALYVAPRAMRSLTDRCLSMITKNRWWEAGVGESIETMVFSVSVAIILEAMYKYDSLVRSSTKSMMTWVLKEELEKDKK</sequence>
<dbReference type="PANTHER" id="PTHR12459:SF15">
    <property type="entry name" value="TRANSMEMBRANE PROTEIN 135"/>
    <property type="match status" value="1"/>
</dbReference>
<accession>A0ABR3ASW1</accession>
<dbReference type="Proteomes" id="UP001448207">
    <property type="component" value="Unassembled WGS sequence"/>
</dbReference>
<protein>
    <recommendedName>
        <fullName evidence="3">Transmembrane protein 135 N-terminal domain-containing protein</fullName>
    </recommendedName>
</protein>
<dbReference type="InterPro" id="IPR026749">
    <property type="entry name" value="Tmem135"/>
</dbReference>
<gene>
    <name evidence="1" type="ORF">J3Q64DRAFT_1257822</name>
</gene>
<reference evidence="1 2" key="1">
    <citation type="submission" date="2024-04" db="EMBL/GenBank/DDBJ databases">
        <title>Symmetric and asymmetric DNA N6-adenine methylation regulates different biological responses in Mucorales.</title>
        <authorList>
            <consortium name="Lawrence Berkeley National Laboratory"/>
            <person name="Lax C."/>
            <person name="Mondo S.J."/>
            <person name="Osorio-Concepcion M."/>
            <person name="Muszewska A."/>
            <person name="Corrochano-Luque M."/>
            <person name="Gutierrez G."/>
            <person name="Riley R."/>
            <person name="Lipzen A."/>
            <person name="Guo J."/>
            <person name="Hundley H."/>
            <person name="Amirebrahimi M."/>
            <person name="Ng V."/>
            <person name="Lorenzo-Gutierrez D."/>
            <person name="Binder U."/>
            <person name="Yang J."/>
            <person name="Song Y."/>
            <person name="Canovas D."/>
            <person name="Navarro E."/>
            <person name="Freitag M."/>
            <person name="Gabaldon T."/>
            <person name="Grigoriev I.V."/>
            <person name="Corrochano L.M."/>
            <person name="Nicolas F.E."/>
            <person name="Garre V."/>
        </authorList>
    </citation>
    <scope>NUCLEOTIDE SEQUENCE [LARGE SCALE GENOMIC DNA]</scope>
    <source>
        <strain evidence="1 2">L51</strain>
    </source>
</reference>
<evidence type="ECO:0000313" key="2">
    <source>
        <dbReference type="Proteomes" id="UP001448207"/>
    </source>
</evidence>
<dbReference type="PANTHER" id="PTHR12459">
    <property type="entry name" value="TRANSMEMBRANE PROTEIN 135-RELATED"/>
    <property type="match status" value="1"/>
</dbReference>
<organism evidence="1 2">
    <name type="scientific">Phycomyces blakesleeanus</name>
    <dbReference type="NCBI Taxonomy" id="4837"/>
    <lineage>
        <taxon>Eukaryota</taxon>
        <taxon>Fungi</taxon>
        <taxon>Fungi incertae sedis</taxon>
        <taxon>Mucoromycota</taxon>
        <taxon>Mucoromycotina</taxon>
        <taxon>Mucoromycetes</taxon>
        <taxon>Mucorales</taxon>
        <taxon>Phycomycetaceae</taxon>
        <taxon>Phycomyces</taxon>
    </lineage>
</organism>
<dbReference type="EMBL" id="JBCLYO010000021">
    <property type="protein sequence ID" value="KAL0079856.1"/>
    <property type="molecule type" value="Genomic_DNA"/>
</dbReference>
<keyword evidence="2" id="KW-1185">Reference proteome</keyword>
<evidence type="ECO:0008006" key="3">
    <source>
        <dbReference type="Google" id="ProtNLM"/>
    </source>
</evidence>
<name>A0ABR3ASW1_PHYBL</name>
<proteinExistence type="predicted"/>